<name>A0A377WSJ9_KLEPN</name>
<dbReference type="Pfam" id="PF08497">
    <property type="entry name" value="Radical_SAM_N"/>
    <property type="match status" value="1"/>
</dbReference>
<keyword evidence="2" id="KW-0949">S-adenosyl-L-methionine</keyword>
<accession>A0A377WSJ9</accession>
<proteinExistence type="predicted"/>
<evidence type="ECO:0000313" key="8">
    <source>
        <dbReference type="Proteomes" id="UP000254799"/>
    </source>
</evidence>
<dbReference type="AlphaFoldDB" id="A0A377WSJ9"/>
<keyword evidence="3" id="KW-0479">Metal-binding</keyword>
<keyword evidence="4" id="KW-0408">Iron</keyword>
<keyword evidence="5" id="KW-0411">Iron-sulfur</keyword>
<dbReference type="PANTHER" id="PTHR32331:SF0">
    <property type="entry name" value="UPF0313 PROTEIN YGIQ"/>
    <property type="match status" value="1"/>
</dbReference>
<evidence type="ECO:0000256" key="5">
    <source>
        <dbReference type="ARBA" id="ARBA00023014"/>
    </source>
</evidence>
<reference evidence="7 8" key="1">
    <citation type="submission" date="2018-06" db="EMBL/GenBank/DDBJ databases">
        <authorList>
            <consortium name="Pathogen Informatics"/>
            <person name="Doyle S."/>
        </authorList>
    </citation>
    <scope>NUCLEOTIDE SEQUENCE [LARGE SCALE GENOMIC DNA]</scope>
    <source>
        <strain evidence="7 8">NCTC8849</strain>
    </source>
</reference>
<evidence type="ECO:0000313" key="7">
    <source>
        <dbReference type="EMBL" id="STT56722.1"/>
    </source>
</evidence>
<dbReference type="InterPro" id="IPR013704">
    <property type="entry name" value="UPF0313_N"/>
</dbReference>
<dbReference type="GO" id="GO:0051539">
    <property type="term" value="F:4 iron, 4 sulfur cluster binding"/>
    <property type="evidence" value="ECO:0007669"/>
    <property type="project" value="UniProtKB-KW"/>
</dbReference>
<evidence type="ECO:0000256" key="2">
    <source>
        <dbReference type="ARBA" id="ARBA00022691"/>
    </source>
</evidence>
<dbReference type="Proteomes" id="UP000254799">
    <property type="component" value="Unassembled WGS sequence"/>
</dbReference>
<evidence type="ECO:0000256" key="4">
    <source>
        <dbReference type="ARBA" id="ARBA00023004"/>
    </source>
</evidence>
<dbReference type="EMBL" id="UGLC01000002">
    <property type="protein sequence ID" value="STT56722.1"/>
    <property type="molecule type" value="Genomic_DNA"/>
</dbReference>
<protein>
    <submittedName>
        <fullName evidence="7">Radical SAM domain-containing protein</fullName>
    </submittedName>
</protein>
<organism evidence="7 8">
    <name type="scientific">Klebsiella pneumoniae</name>
    <dbReference type="NCBI Taxonomy" id="573"/>
    <lineage>
        <taxon>Bacteria</taxon>
        <taxon>Pseudomonadati</taxon>
        <taxon>Pseudomonadota</taxon>
        <taxon>Gammaproteobacteria</taxon>
        <taxon>Enterobacterales</taxon>
        <taxon>Enterobacteriaceae</taxon>
        <taxon>Klebsiella/Raoultella group</taxon>
        <taxon>Klebsiella</taxon>
        <taxon>Klebsiella pneumoniae complex</taxon>
    </lineage>
</organism>
<dbReference type="PANTHER" id="PTHR32331">
    <property type="entry name" value="UPF0313 PROTEIN YGIQ"/>
    <property type="match status" value="1"/>
</dbReference>
<keyword evidence="1" id="KW-0004">4Fe-4S</keyword>
<gene>
    <name evidence="7" type="ORF">NCTC8849_05383</name>
</gene>
<sequence length="65" mass="7471">MSTTRASGWLSAAACWKRRVFRVGIISQPDWNSKDDFMRLGKPNLFFGVTAGNMDSMINRYTRRP</sequence>
<evidence type="ECO:0000256" key="3">
    <source>
        <dbReference type="ARBA" id="ARBA00022723"/>
    </source>
</evidence>
<evidence type="ECO:0000259" key="6">
    <source>
        <dbReference type="Pfam" id="PF08497"/>
    </source>
</evidence>
<dbReference type="InterPro" id="IPR022946">
    <property type="entry name" value="UPF0313"/>
</dbReference>
<evidence type="ECO:0000256" key="1">
    <source>
        <dbReference type="ARBA" id="ARBA00022485"/>
    </source>
</evidence>
<feature type="domain" description="UPF0313" evidence="6">
    <location>
        <begin position="17"/>
        <end position="63"/>
    </location>
</feature>
<dbReference type="GO" id="GO:0046872">
    <property type="term" value="F:metal ion binding"/>
    <property type="evidence" value="ECO:0007669"/>
    <property type="project" value="UniProtKB-KW"/>
</dbReference>